<dbReference type="Pfam" id="PF01740">
    <property type="entry name" value="STAS"/>
    <property type="match status" value="1"/>
</dbReference>
<evidence type="ECO:0000313" key="4">
    <source>
        <dbReference type="Proteomes" id="UP001216579"/>
    </source>
</evidence>
<dbReference type="EMBL" id="JARJBC010000001">
    <property type="protein sequence ID" value="MDF3288120.1"/>
    <property type="molecule type" value="Genomic_DNA"/>
</dbReference>
<dbReference type="SUPFAM" id="SSF52091">
    <property type="entry name" value="SpoIIaa-like"/>
    <property type="match status" value="1"/>
</dbReference>
<dbReference type="InterPro" id="IPR036513">
    <property type="entry name" value="STAS_dom_sf"/>
</dbReference>
<feature type="domain" description="STAS" evidence="2">
    <location>
        <begin position="7"/>
        <end position="83"/>
    </location>
</feature>
<evidence type="ECO:0000313" key="3">
    <source>
        <dbReference type="EMBL" id="MDF3288120.1"/>
    </source>
</evidence>
<gene>
    <name evidence="3" type="ORF">P3G67_02505</name>
</gene>
<dbReference type="InterPro" id="IPR002645">
    <property type="entry name" value="STAS_dom"/>
</dbReference>
<protein>
    <submittedName>
        <fullName evidence="3">STAS domain-containing protein</fullName>
    </submittedName>
</protein>
<evidence type="ECO:0000256" key="1">
    <source>
        <dbReference type="SAM" id="MobiDB-lite"/>
    </source>
</evidence>
<name>A0ABT5ZE70_9ACTN</name>
<evidence type="ECO:0000259" key="2">
    <source>
        <dbReference type="Pfam" id="PF01740"/>
    </source>
</evidence>
<proteinExistence type="predicted"/>
<dbReference type="Proteomes" id="UP001216579">
    <property type="component" value="Unassembled WGS sequence"/>
</dbReference>
<dbReference type="RefSeq" id="WP_269859147.1">
    <property type="nucleotide sequence ID" value="NZ_JARJBC010000001.1"/>
</dbReference>
<keyword evidence="4" id="KW-1185">Reference proteome</keyword>
<sequence length="135" mass="14232">MTIQWRYTNRDDLGILSLSGYLGAEAVARFAGAVGWALARGAGPVILDLTALHGWSPAGQVAVLDAARRLAAHDRPLELAAIPADGSIVPAGEQPPIAVHCDLATALTAHQPLSAERRQEWRTADWVEEGAPPVA</sequence>
<feature type="compositionally biased region" description="Basic and acidic residues" evidence="1">
    <location>
        <begin position="115"/>
        <end position="125"/>
    </location>
</feature>
<accession>A0ABT5ZE70</accession>
<dbReference type="CDD" id="cd07043">
    <property type="entry name" value="STAS_anti-anti-sigma_factors"/>
    <property type="match status" value="1"/>
</dbReference>
<feature type="region of interest" description="Disordered" evidence="1">
    <location>
        <begin position="115"/>
        <end position="135"/>
    </location>
</feature>
<organism evidence="3 4">
    <name type="scientific">Streptomyces silvisoli</name>
    <dbReference type="NCBI Taxonomy" id="3034235"/>
    <lineage>
        <taxon>Bacteria</taxon>
        <taxon>Bacillati</taxon>
        <taxon>Actinomycetota</taxon>
        <taxon>Actinomycetes</taxon>
        <taxon>Kitasatosporales</taxon>
        <taxon>Streptomycetaceae</taxon>
        <taxon>Streptomyces</taxon>
    </lineage>
</organism>
<comment type="caution">
    <text evidence="3">The sequence shown here is derived from an EMBL/GenBank/DDBJ whole genome shotgun (WGS) entry which is preliminary data.</text>
</comment>
<dbReference type="Gene3D" id="3.30.750.24">
    <property type="entry name" value="STAS domain"/>
    <property type="match status" value="1"/>
</dbReference>
<reference evidence="3 4" key="1">
    <citation type="submission" date="2023-03" db="EMBL/GenBank/DDBJ databases">
        <title>Draft genome sequence of Streptomyces sp. RB6PN23 isolated from peat swamp forest in Thailand.</title>
        <authorList>
            <person name="Klaysubun C."/>
            <person name="Duangmal K."/>
        </authorList>
    </citation>
    <scope>NUCLEOTIDE SEQUENCE [LARGE SCALE GENOMIC DNA]</scope>
    <source>
        <strain evidence="3 4">RB6PN23</strain>
    </source>
</reference>